<keyword evidence="2" id="KW-0560">Oxidoreductase</keyword>
<comment type="similarity">
    <text evidence="1">Belongs to the D-isomer specific 2-hydroxyacid dehydrogenase family.</text>
</comment>
<evidence type="ECO:0000256" key="3">
    <source>
        <dbReference type="ARBA" id="ARBA00023027"/>
    </source>
</evidence>
<dbReference type="PANTHER" id="PTHR42789">
    <property type="entry name" value="D-ISOMER SPECIFIC 2-HYDROXYACID DEHYDROGENASE FAMILY PROTEIN (AFU_ORTHOLOGUE AFUA_6G10090)"/>
    <property type="match status" value="1"/>
</dbReference>
<comment type="caution">
    <text evidence="5">The sequence shown here is derived from an EMBL/GenBank/DDBJ whole genome shotgun (WGS) entry which is preliminary data.</text>
</comment>
<evidence type="ECO:0000259" key="4">
    <source>
        <dbReference type="Pfam" id="PF02826"/>
    </source>
</evidence>
<proteinExistence type="inferred from homology"/>
<dbReference type="AlphaFoldDB" id="L9X642"/>
<dbReference type="OrthoDB" id="34275at2157"/>
<protein>
    <submittedName>
        <fullName evidence="5">Phosphoglycerate dehydrogenase</fullName>
    </submittedName>
</protein>
<dbReference type="SUPFAM" id="SSF52283">
    <property type="entry name" value="Formate/glycerate dehydrogenase catalytic domain-like"/>
    <property type="match status" value="1"/>
</dbReference>
<dbReference type="Proteomes" id="UP000011688">
    <property type="component" value="Unassembled WGS sequence"/>
</dbReference>
<dbReference type="eggNOG" id="arCOG01754">
    <property type="taxonomic scope" value="Archaea"/>
</dbReference>
<name>L9X642_9EURY</name>
<feature type="domain" description="D-isomer specific 2-hydroxyacid dehydrogenase NAD-binding" evidence="4">
    <location>
        <begin position="107"/>
        <end position="282"/>
    </location>
</feature>
<dbReference type="InterPro" id="IPR050857">
    <property type="entry name" value="D-2-hydroxyacid_DH"/>
</dbReference>
<sequence>MIQGLVDQDIKPSERLCAGVDDSIDLEFGVDNTEEALISSLENKEVLFTTSRLPVTRQVLTEVTGLRLVAKIGTGLDSIDLGAAAANDVTVVYTPGLNARSVAEHALSLLLAVNRNVILGQRTLEAGGWRDSMPTSQPVAGKTVGIIGFGNVGSRVAGLLSGFDVDILTYDPYIHEIDTQITGAERASLEKLLTSSDAVIVTAELTEETCRMIDREALELMSERATLVNTARGPVVDQEALIEAIRDGTIAGAGLDVFETEPLPSDSSLHEYDNIVVTPHIGASTIDAREAAIDTLSDLANMYINDDRLPERFVAVRPS</sequence>
<reference evidence="5 6" key="1">
    <citation type="journal article" date="2014" name="PLoS Genet.">
        <title>Phylogenetically driven sequencing of extremely halophilic archaea reveals strategies for static and dynamic osmo-response.</title>
        <authorList>
            <person name="Becker E.A."/>
            <person name="Seitzer P.M."/>
            <person name="Tritt A."/>
            <person name="Larsen D."/>
            <person name="Krusor M."/>
            <person name="Yao A.I."/>
            <person name="Wu D."/>
            <person name="Madern D."/>
            <person name="Eisen J.A."/>
            <person name="Darling A.E."/>
            <person name="Facciotti M.T."/>
        </authorList>
    </citation>
    <scope>NUCLEOTIDE SEQUENCE [LARGE SCALE GENOMIC DNA]</scope>
    <source>
        <strain evidence="5 6">DSM 10524</strain>
    </source>
</reference>
<evidence type="ECO:0000256" key="2">
    <source>
        <dbReference type="ARBA" id="ARBA00023002"/>
    </source>
</evidence>
<dbReference type="InterPro" id="IPR036291">
    <property type="entry name" value="NAD(P)-bd_dom_sf"/>
</dbReference>
<accession>L9X642</accession>
<dbReference type="FunFam" id="3.40.50.720:FF:000203">
    <property type="entry name" value="D-3-phosphoglycerate dehydrogenase (SerA)"/>
    <property type="match status" value="1"/>
</dbReference>
<gene>
    <name evidence="5" type="ORF">C491_13817</name>
</gene>
<organism evidence="5 6">
    <name type="scientific">Natronococcus amylolyticus DSM 10524</name>
    <dbReference type="NCBI Taxonomy" id="1227497"/>
    <lineage>
        <taxon>Archaea</taxon>
        <taxon>Methanobacteriati</taxon>
        <taxon>Methanobacteriota</taxon>
        <taxon>Stenosarchaea group</taxon>
        <taxon>Halobacteria</taxon>
        <taxon>Halobacteriales</taxon>
        <taxon>Natrialbaceae</taxon>
        <taxon>Natronococcus</taxon>
    </lineage>
</organism>
<dbReference type="GO" id="GO:0051287">
    <property type="term" value="F:NAD binding"/>
    <property type="evidence" value="ECO:0007669"/>
    <property type="project" value="InterPro"/>
</dbReference>
<dbReference type="Gene3D" id="3.40.50.720">
    <property type="entry name" value="NAD(P)-binding Rossmann-like Domain"/>
    <property type="match status" value="2"/>
</dbReference>
<dbReference type="PANTHER" id="PTHR42789:SF1">
    <property type="entry name" value="D-ISOMER SPECIFIC 2-HYDROXYACID DEHYDROGENASE FAMILY PROTEIN (AFU_ORTHOLOGUE AFUA_6G10090)"/>
    <property type="match status" value="1"/>
</dbReference>
<evidence type="ECO:0000313" key="6">
    <source>
        <dbReference type="Proteomes" id="UP000011688"/>
    </source>
</evidence>
<keyword evidence="3" id="KW-0520">NAD</keyword>
<evidence type="ECO:0000256" key="1">
    <source>
        <dbReference type="ARBA" id="ARBA00005854"/>
    </source>
</evidence>
<dbReference type="InterPro" id="IPR006140">
    <property type="entry name" value="D-isomer_DH_NAD-bd"/>
</dbReference>
<dbReference type="SUPFAM" id="SSF51735">
    <property type="entry name" value="NAD(P)-binding Rossmann-fold domains"/>
    <property type="match status" value="1"/>
</dbReference>
<evidence type="ECO:0000313" key="5">
    <source>
        <dbReference type="EMBL" id="ELY56033.1"/>
    </source>
</evidence>
<dbReference type="InterPro" id="IPR029752">
    <property type="entry name" value="D-isomer_DH_CS1"/>
</dbReference>
<dbReference type="Pfam" id="PF02826">
    <property type="entry name" value="2-Hacid_dh_C"/>
    <property type="match status" value="1"/>
</dbReference>
<dbReference type="EMBL" id="AOIB01000028">
    <property type="protein sequence ID" value="ELY56033.1"/>
    <property type="molecule type" value="Genomic_DNA"/>
</dbReference>
<dbReference type="RefSeq" id="WP_005557219.1">
    <property type="nucleotide sequence ID" value="NZ_AOIB01000028.1"/>
</dbReference>
<dbReference type="PROSITE" id="PS00065">
    <property type="entry name" value="D_2_HYDROXYACID_DH_1"/>
    <property type="match status" value="1"/>
</dbReference>
<dbReference type="STRING" id="1227497.C491_13817"/>
<dbReference type="PATRIC" id="fig|1227497.3.peg.2821"/>
<keyword evidence="6" id="KW-1185">Reference proteome</keyword>
<dbReference type="GO" id="GO:0016616">
    <property type="term" value="F:oxidoreductase activity, acting on the CH-OH group of donors, NAD or NADP as acceptor"/>
    <property type="evidence" value="ECO:0007669"/>
    <property type="project" value="InterPro"/>
</dbReference>